<gene>
    <name evidence="2" type="ORF">GBAR_LOCUS13476</name>
</gene>
<feature type="compositionally biased region" description="Basic and acidic residues" evidence="1">
    <location>
        <begin position="94"/>
        <end position="112"/>
    </location>
</feature>
<organism evidence="2 3">
    <name type="scientific">Geodia barretti</name>
    <name type="common">Barrett's horny sponge</name>
    <dbReference type="NCBI Taxonomy" id="519541"/>
    <lineage>
        <taxon>Eukaryota</taxon>
        <taxon>Metazoa</taxon>
        <taxon>Porifera</taxon>
        <taxon>Demospongiae</taxon>
        <taxon>Heteroscleromorpha</taxon>
        <taxon>Tetractinellida</taxon>
        <taxon>Astrophorina</taxon>
        <taxon>Geodiidae</taxon>
        <taxon>Geodia</taxon>
    </lineage>
</organism>
<feature type="region of interest" description="Disordered" evidence="1">
    <location>
        <begin position="1"/>
        <end position="20"/>
    </location>
</feature>
<dbReference type="Proteomes" id="UP001174909">
    <property type="component" value="Unassembled WGS sequence"/>
</dbReference>
<feature type="compositionally biased region" description="Basic residues" evidence="1">
    <location>
        <begin position="1"/>
        <end position="10"/>
    </location>
</feature>
<accession>A0AA35WJT4</accession>
<feature type="compositionally biased region" description="Polar residues" evidence="1">
    <location>
        <begin position="281"/>
        <end position="303"/>
    </location>
</feature>
<dbReference type="AlphaFoldDB" id="A0AA35WJT4"/>
<feature type="compositionally biased region" description="Polar residues" evidence="1">
    <location>
        <begin position="127"/>
        <end position="146"/>
    </location>
</feature>
<comment type="caution">
    <text evidence="2">The sequence shown here is derived from an EMBL/GenBank/DDBJ whole genome shotgun (WGS) entry which is preliminary data.</text>
</comment>
<evidence type="ECO:0000256" key="1">
    <source>
        <dbReference type="SAM" id="MobiDB-lite"/>
    </source>
</evidence>
<reference evidence="2" key="1">
    <citation type="submission" date="2023-03" db="EMBL/GenBank/DDBJ databases">
        <authorList>
            <person name="Steffen K."/>
            <person name="Cardenas P."/>
        </authorList>
    </citation>
    <scope>NUCLEOTIDE SEQUENCE</scope>
</reference>
<feature type="compositionally biased region" description="Low complexity" evidence="1">
    <location>
        <begin position="227"/>
        <end position="244"/>
    </location>
</feature>
<proteinExistence type="predicted"/>
<dbReference type="EMBL" id="CASHTH010001989">
    <property type="protein sequence ID" value="CAI8023004.1"/>
    <property type="molecule type" value="Genomic_DNA"/>
</dbReference>
<evidence type="ECO:0000313" key="2">
    <source>
        <dbReference type="EMBL" id="CAI8023004.1"/>
    </source>
</evidence>
<protein>
    <submittedName>
        <fullName evidence="2">HAUS augmin-like complex subunit 8</fullName>
    </submittedName>
</protein>
<feature type="region of interest" description="Disordered" evidence="1">
    <location>
        <begin position="281"/>
        <end position="320"/>
    </location>
</feature>
<evidence type="ECO:0000313" key="3">
    <source>
        <dbReference type="Proteomes" id="UP001174909"/>
    </source>
</evidence>
<sequence>MIGVHPHHRTPSQLKPHPLPRQQVPLKCGQAISYLEVQVVRHTSPLTPSQLPDTTASLLAPTVTSSTQLPVRAARSGKFSSDFVQFGALSSLREEDRGGEGGIVGERRGEEGGREEEEEGERRTEDTSSSQHPMLPDTSSQSSTQPVPGAPVTATADNSSETQKKKPRKPKGKVVPSRYLSSTKSTPSVSNKTLSTSTATATIHRTQQLSKKTSRSAQRAGRKDSSKVSSRVSSSSVAPSSSLSTTLPRHLFTPSGLTSSTPKVGSQLLAQSVPTTALQGSFTDASTTAPVSNTYTATRPSTLSRHRTKTPAASGSIGGHPNAESEVELLYCRLLQASYLDVKSAKALRVQEEAAKTQLHTLWREVEERRKECQRLRGELETVRRNTVLSSVLDVQAKELAPVISSLPRLQQQHSALAVSLDATRHELPTSGLIPATEHQLETELSQSEELLSDIVTLISNKLPSVVCFADSTAAVVHTLDREFTELEKCWKELSAAVRLQVKETSLEFEKKQRDRTLHFSEASI</sequence>
<name>A0AA35WJT4_GEOBA</name>
<feature type="compositionally biased region" description="Polar residues" evidence="1">
    <location>
        <begin position="179"/>
        <end position="217"/>
    </location>
</feature>
<keyword evidence="3" id="KW-1185">Reference proteome</keyword>
<feature type="region of interest" description="Disordered" evidence="1">
    <location>
        <begin position="94"/>
        <end position="263"/>
    </location>
</feature>